<keyword evidence="6 7" id="KW-0505">Motor protein</keyword>
<evidence type="ECO:0000256" key="8">
    <source>
        <dbReference type="RuleBase" id="RU000394"/>
    </source>
</evidence>
<sequence length="958" mass="107248">MKEGQEQASEMENKDLSSSAHSCSCSRNEDGIDDSILCVLGSKIVRSGLLDSNASGKVLKFVNAGGEDIQNDGDSGICIMHDQAFKGGDILRTNETILECGSLSSLYQSVRFGNFYYQFDDLSCGDYFLDLYFAEIINTNGPEGIRVFDILVQDELAVSELDVYSYVGANRPLKVMDIRVTVGLDGVLVIKFKGVIGTPVVSGICIKEAPKVPDTLLFNNLRTKHISKYEKKIEELNTRCLMKTNECYEAWMSLASLNKQLEKVHQELDKKSFENHCLVQAMGLQETKLKDATRKHDHEKNYWITAINALGNNIKIMKQEQTKLSCKAHECANLVPDMDIVISGIQRQVAQFEDLKQKYNEELLKRRKLYNQVFCRCRPLDKHEVSAGHSMVVDFSASKDGDIGIVTGSSTKKLYRFDRVYAPNDGQVDVVADALPMVISVLDGYNVCIFAYGQTGTGKTFTMEGTEQDRGVNYRTLAALFDTVEERKDIFSCMISISVLEVYNEQIRDLLATSRASKKLEVRQASEGSHHVPGIVEAKVENISEVWNALQAGNNARAVGSNNVNDHSSRSHCMICITVKAKNLINDECTKSKLWLVDLAGSERLAKTDVQGDRLKEAQNINRSLSALGDVISALASKTTHVPYRNSKLTHLLQDSLGGDSKTLMYVQISPSEKDMNETLCSLNFATRVRGVELGPAKKQMDTSELQKLKSSLDKAKQDLRSKDEALKKLEESYQSLEVKIKYKDQVHKNQQEKLDDLVGQLEFKTQLCKQLEKHTSQLSDEVKENKYICSDLQKKIKELEDKRTLQVQPLKFAAQMQSFSSEKSNNTSKERKTWSTHTSMEVMNHNPRVLRASNRLPGHGSDLLRGTESLRELRRKHDAHNKSGVENSFVSSSASVTGSACLFDGKASGARQIDPSKAFARVTRTAKPFPVVRNIMNKDQAQRVKERGAVNTRLWSR</sequence>
<dbReference type="PANTHER" id="PTHR47972:SF11">
    <property type="entry name" value="KINESIN-LIKE PROTEIN KLP68D"/>
    <property type="match status" value="1"/>
</dbReference>
<dbReference type="Gene3D" id="2.60.120.430">
    <property type="entry name" value="Galactose-binding lectin"/>
    <property type="match status" value="1"/>
</dbReference>
<feature type="coiled-coil region" evidence="9">
    <location>
        <begin position="342"/>
        <end position="372"/>
    </location>
</feature>
<feature type="coiled-coil region" evidence="9">
    <location>
        <begin position="699"/>
        <end position="740"/>
    </location>
</feature>
<evidence type="ECO:0000256" key="2">
    <source>
        <dbReference type="ARBA" id="ARBA00022701"/>
    </source>
</evidence>
<evidence type="ECO:0000256" key="5">
    <source>
        <dbReference type="ARBA" id="ARBA00023054"/>
    </source>
</evidence>
<keyword evidence="3 7" id="KW-0547">Nucleotide-binding</keyword>
<dbReference type="InterPro" id="IPR021720">
    <property type="entry name" value="Malectin_dom"/>
</dbReference>
<dbReference type="Gene3D" id="3.40.850.10">
    <property type="entry name" value="Kinesin motor domain"/>
    <property type="match status" value="1"/>
</dbReference>
<evidence type="ECO:0000256" key="1">
    <source>
        <dbReference type="ARBA" id="ARBA00010899"/>
    </source>
</evidence>
<dbReference type="InterPro" id="IPR036961">
    <property type="entry name" value="Kinesin_motor_dom_sf"/>
</dbReference>
<dbReference type="Pfam" id="PF00225">
    <property type="entry name" value="Kinesin"/>
    <property type="match status" value="1"/>
</dbReference>
<dbReference type="FunFam" id="3.40.850.10:FF:000057">
    <property type="entry name" value="kinesin-like protein KIN-14R"/>
    <property type="match status" value="1"/>
</dbReference>
<evidence type="ECO:0000256" key="7">
    <source>
        <dbReference type="PROSITE-ProRule" id="PRU00283"/>
    </source>
</evidence>
<keyword evidence="13" id="KW-1185">Reference proteome</keyword>
<dbReference type="Pfam" id="PF11721">
    <property type="entry name" value="Malectin"/>
    <property type="match status" value="1"/>
</dbReference>
<dbReference type="InterPro" id="IPR001752">
    <property type="entry name" value="Kinesin_motor_dom"/>
</dbReference>
<evidence type="ECO:0000259" key="11">
    <source>
        <dbReference type="PROSITE" id="PS50067"/>
    </source>
</evidence>
<evidence type="ECO:0000256" key="10">
    <source>
        <dbReference type="SAM" id="MobiDB-lite"/>
    </source>
</evidence>
<feature type="compositionally biased region" description="Basic and acidic residues" evidence="10">
    <location>
        <begin position="1"/>
        <end position="15"/>
    </location>
</feature>
<dbReference type="InterPro" id="IPR027640">
    <property type="entry name" value="Kinesin-like_fam"/>
</dbReference>
<dbReference type="GO" id="GO:0008017">
    <property type="term" value="F:microtubule binding"/>
    <property type="evidence" value="ECO:0007669"/>
    <property type="project" value="InterPro"/>
</dbReference>
<dbReference type="SMART" id="SM00129">
    <property type="entry name" value="KISc"/>
    <property type="match status" value="1"/>
</dbReference>
<keyword evidence="2 8" id="KW-0493">Microtubule</keyword>
<comment type="caution">
    <text evidence="12">The sequence shown here is derived from an EMBL/GenBank/DDBJ whole genome shotgun (WGS) entry which is preliminary data.</text>
</comment>
<organism evidence="12 13">
    <name type="scientific">Mikania micrantha</name>
    <name type="common">bitter vine</name>
    <dbReference type="NCBI Taxonomy" id="192012"/>
    <lineage>
        <taxon>Eukaryota</taxon>
        <taxon>Viridiplantae</taxon>
        <taxon>Streptophyta</taxon>
        <taxon>Embryophyta</taxon>
        <taxon>Tracheophyta</taxon>
        <taxon>Spermatophyta</taxon>
        <taxon>Magnoliopsida</taxon>
        <taxon>eudicotyledons</taxon>
        <taxon>Gunneridae</taxon>
        <taxon>Pentapetalae</taxon>
        <taxon>asterids</taxon>
        <taxon>campanulids</taxon>
        <taxon>Asterales</taxon>
        <taxon>Asteraceae</taxon>
        <taxon>Asteroideae</taxon>
        <taxon>Heliantheae alliance</taxon>
        <taxon>Eupatorieae</taxon>
        <taxon>Mikania</taxon>
    </lineage>
</organism>
<evidence type="ECO:0000256" key="6">
    <source>
        <dbReference type="ARBA" id="ARBA00023175"/>
    </source>
</evidence>
<dbReference type="CDD" id="cd01366">
    <property type="entry name" value="KISc_C_terminal"/>
    <property type="match status" value="1"/>
</dbReference>
<dbReference type="GO" id="GO:0005874">
    <property type="term" value="C:microtubule"/>
    <property type="evidence" value="ECO:0007669"/>
    <property type="project" value="UniProtKB-KW"/>
</dbReference>
<dbReference type="PANTHER" id="PTHR47972">
    <property type="entry name" value="KINESIN-LIKE PROTEIN KLP-3"/>
    <property type="match status" value="1"/>
</dbReference>
<proteinExistence type="inferred from homology"/>
<dbReference type="InterPro" id="IPR027417">
    <property type="entry name" value="P-loop_NTPase"/>
</dbReference>
<comment type="similarity">
    <text evidence="1">Belongs to the TRAFAC class myosin-kinesin ATPase superfamily. Kinesin family. KIN-14 subfamily.</text>
</comment>
<dbReference type="PROSITE" id="PS50067">
    <property type="entry name" value="KINESIN_MOTOR_2"/>
    <property type="match status" value="1"/>
</dbReference>
<dbReference type="PROSITE" id="PS00411">
    <property type="entry name" value="KINESIN_MOTOR_1"/>
    <property type="match status" value="1"/>
</dbReference>
<dbReference type="AlphaFoldDB" id="A0A5N6NCT5"/>
<feature type="region of interest" description="Disordered" evidence="10">
    <location>
        <begin position="1"/>
        <end position="20"/>
    </location>
</feature>
<dbReference type="GO" id="GO:0007018">
    <property type="term" value="P:microtubule-based movement"/>
    <property type="evidence" value="ECO:0007669"/>
    <property type="project" value="InterPro"/>
</dbReference>
<feature type="region of interest" description="Disordered" evidence="10">
    <location>
        <begin position="817"/>
        <end position="838"/>
    </location>
</feature>
<evidence type="ECO:0000313" key="12">
    <source>
        <dbReference type="EMBL" id="KAD4584725.1"/>
    </source>
</evidence>
<evidence type="ECO:0000313" key="13">
    <source>
        <dbReference type="Proteomes" id="UP000326396"/>
    </source>
</evidence>
<feature type="domain" description="Kinesin motor" evidence="11">
    <location>
        <begin position="370"/>
        <end position="692"/>
    </location>
</feature>
<dbReference type="Proteomes" id="UP000326396">
    <property type="component" value="Linkage Group LG2"/>
</dbReference>
<feature type="compositionally biased region" description="Polar residues" evidence="10">
    <location>
        <begin position="817"/>
        <end position="828"/>
    </location>
</feature>
<dbReference type="OrthoDB" id="3176171at2759"/>
<dbReference type="GO" id="GO:0005524">
    <property type="term" value="F:ATP binding"/>
    <property type="evidence" value="ECO:0007669"/>
    <property type="project" value="UniProtKB-UniRule"/>
</dbReference>
<protein>
    <recommendedName>
        <fullName evidence="8">Kinesin-like protein</fullName>
    </recommendedName>
</protein>
<evidence type="ECO:0000256" key="3">
    <source>
        <dbReference type="ARBA" id="ARBA00022741"/>
    </source>
</evidence>
<dbReference type="InterPro" id="IPR019821">
    <property type="entry name" value="Kinesin_motor_CS"/>
</dbReference>
<feature type="coiled-coil region" evidence="9">
    <location>
        <begin position="226"/>
        <end position="274"/>
    </location>
</feature>
<feature type="binding site" evidence="7">
    <location>
        <begin position="453"/>
        <end position="460"/>
    </location>
    <ligand>
        <name>ATP</name>
        <dbReference type="ChEBI" id="CHEBI:30616"/>
    </ligand>
</feature>
<evidence type="ECO:0000256" key="4">
    <source>
        <dbReference type="ARBA" id="ARBA00022840"/>
    </source>
</evidence>
<dbReference type="EMBL" id="SZYD01000012">
    <property type="protein sequence ID" value="KAD4584725.1"/>
    <property type="molecule type" value="Genomic_DNA"/>
</dbReference>
<gene>
    <name evidence="12" type="ORF">E3N88_22326</name>
</gene>
<accession>A0A5N6NCT5</accession>
<evidence type="ECO:0000256" key="9">
    <source>
        <dbReference type="SAM" id="Coils"/>
    </source>
</evidence>
<keyword evidence="5 9" id="KW-0175">Coiled coil</keyword>
<reference evidence="12 13" key="1">
    <citation type="submission" date="2019-05" db="EMBL/GenBank/DDBJ databases">
        <title>Mikania micrantha, genome provides insights into the molecular mechanism of rapid growth.</title>
        <authorList>
            <person name="Liu B."/>
        </authorList>
    </citation>
    <scope>NUCLEOTIDE SEQUENCE [LARGE SCALE GENOMIC DNA]</scope>
    <source>
        <strain evidence="12">NLD-2019</strain>
        <tissue evidence="12">Leaf</tissue>
    </source>
</reference>
<keyword evidence="4 7" id="KW-0067">ATP-binding</keyword>
<dbReference type="GO" id="GO:0003777">
    <property type="term" value="F:microtubule motor activity"/>
    <property type="evidence" value="ECO:0007669"/>
    <property type="project" value="InterPro"/>
</dbReference>
<dbReference type="PRINTS" id="PR00380">
    <property type="entry name" value="KINESINHEAVY"/>
</dbReference>
<dbReference type="SUPFAM" id="SSF52540">
    <property type="entry name" value="P-loop containing nucleoside triphosphate hydrolases"/>
    <property type="match status" value="1"/>
</dbReference>
<name>A0A5N6NCT5_9ASTR</name>